<dbReference type="SUPFAM" id="SSF57701">
    <property type="entry name" value="Zn2/Cys6 DNA-binding domain"/>
    <property type="match status" value="1"/>
</dbReference>
<dbReference type="CDD" id="cd00067">
    <property type="entry name" value="GAL4"/>
    <property type="match status" value="1"/>
</dbReference>
<organism evidence="4 5">
    <name type="scientific">Mycena indigotica</name>
    <dbReference type="NCBI Taxonomy" id="2126181"/>
    <lineage>
        <taxon>Eukaryota</taxon>
        <taxon>Fungi</taxon>
        <taxon>Dikarya</taxon>
        <taxon>Basidiomycota</taxon>
        <taxon>Agaricomycotina</taxon>
        <taxon>Agaricomycetes</taxon>
        <taxon>Agaricomycetidae</taxon>
        <taxon>Agaricales</taxon>
        <taxon>Marasmiineae</taxon>
        <taxon>Mycenaceae</taxon>
        <taxon>Mycena</taxon>
    </lineage>
</organism>
<gene>
    <name evidence="4" type="ORF">MIND_01292100</name>
</gene>
<feature type="transmembrane region" description="Helical" evidence="2">
    <location>
        <begin position="712"/>
        <end position="734"/>
    </location>
</feature>
<dbReference type="InterPro" id="IPR036864">
    <property type="entry name" value="Zn2-C6_fun-type_DNA-bd_sf"/>
</dbReference>
<feature type="domain" description="Zn(2)-C6 fungal-type" evidence="3">
    <location>
        <begin position="14"/>
        <end position="46"/>
    </location>
</feature>
<dbReference type="GeneID" id="59351900"/>
<accession>A0A8H6VQP9</accession>
<name>A0A8H6VQP9_9AGAR</name>
<dbReference type="AlphaFoldDB" id="A0A8H6VQP9"/>
<evidence type="ECO:0000256" key="1">
    <source>
        <dbReference type="SAM" id="MobiDB-lite"/>
    </source>
</evidence>
<dbReference type="PROSITE" id="PS00463">
    <property type="entry name" value="ZN2_CY6_FUNGAL_1"/>
    <property type="match status" value="1"/>
</dbReference>
<feature type="transmembrane region" description="Helical" evidence="2">
    <location>
        <begin position="634"/>
        <end position="652"/>
    </location>
</feature>
<reference evidence="4" key="1">
    <citation type="submission" date="2020-05" db="EMBL/GenBank/DDBJ databases">
        <title>Mycena genomes resolve the evolution of fungal bioluminescence.</title>
        <authorList>
            <person name="Tsai I.J."/>
        </authorList>
    </citation>
    <scope>NUCLEOTIDE SEQUENCE</scope>
    <source>
        <strain evidence="4">171206Taipei</strain>
    </source>
</reference>
<dbReference type="RefSeq" id="XP_037213882.1">
    <property type="nucleotide sequence ID" value="XM_037369384.1"/>
</dbReference>
<feature type="transmembrane region" description="Helical" evidence="2">
    <location>
        <begin position="682"/>
        <end position="700"/>
    </location>
</feature>
<dbReference type="GO" id="GO:0000981">
    <property type="term" value="F:DNA-binding transcription factor activity, RNA polymerase II-specific"/>
    <property type="evidence" value="ECO:0007669"/>
    <property type="project" value="InterPro"/>
</dbReference>
<dbReference type="OrthoDB" id="3024556at2759"/>
<dbReference type="SMART" id="SM00066">
    <property type="entry name" value="GAL4"/>
    <property type="match status" value="1"/>
</dbReference>
<dbReference type="PROSITE" id="PS50048">
    <property type="entry name" value="ZN2_CY6_FUNGAL_2"/>
    <property type="match status" value="1"/>
</dbReference>
<protein>
    <submittedName>
        <fullName evidence="4">Zn(2)-C6 fungal-type domain-containing protein</fullName>
    </submittedName>
</protein>
<keyword evidence="5" id="KW-1185">Reference proteome</keyword>
<evidence type="ECO:0000313" key="5">
    <source>
        <dbReference type="Proteomes" id="UP000636479"/>
    </source>
</evidence>
<dbReference type="InterPro" id="IPR001138">
    <property type="entry name" value="Zn2Cys6_DnaBD"/>
</dbReference>
<keyword evidence="2" id="KW-0472">Membrane</keyword>
<feature type="transmembrane region" description="Helical" evidence="2">
    <location>
        <begin position="416"/>
        <end position="433"/>
    </location>
</feature>
<feature type="region of interest" description="Disordered" evidence="1">
    <location>
        <begin position="53"/>
        <end position="73"/>
    </location>
</feature>
<keyword evidence="2" id="KW-1133">Transmembrane helix</keyword>
<keyword evidence="2" id="KW-0812">Transmembrane</keyword>
<dbReference type="EMBL" id="JACAZF010000014">
    <property type="protein sequence ID" value="KAF7290522.1"/>
    <property type="molecule type" value="Genomic_DNA"/>
</dbReference>
<evidence type="ECO:0000313" key="4">
    <source>
        <dbReference type="EMBL" id="KAF7290522.1"/>
    </source>
</evidence>
<comment type="caution">
    <text evidence="4">The sequence shown here is derived from an EMBL/GenBank/DDBJ whole genome shotgun (WGS) entry which is preliminary data.</text>
</comment>
<dbReference type="GO" id="GO:0008270">
    <property type="term" value="F:zinc ion binding"/>
    <property type="evidence" value="ECO:0007669"/>
    <property type="project" value="InterPro"/>
</dbReference>
<evidence type="ECO:0000256" key="2">
    <source>
        <dbReference type="SAM" id="Phobius"/>
    </source>
</evidence>
<proteinExistence type="predicted"/>
<dbReference type="Proteomes" id="UP000636479">
    <property type="component" value="Unassembled WGS sequence"/>
</dbReference>
<evidence type="ECO:0000259" key="3">
    <source>
        <dbReference type="PROSITE" id="PS50048"/>
    </source>
</evidence>
<sequence length="737" mass="80096">MSSSSIEKRKKPPACDACKARRVLCHPQPNGAPCPRCVEKNVICTTTAIPRGRPRKTHAASQSSPGILVPESSPAFRGSVDRPELTPDFVSHCFDALKYLPQINHPLIAATSIKNDIRAVCYQLHLLPLHSRVLALCLMCVSSLASFHPLVLGDGPRPTSFNDHEFFASAPCDVLLSCGIRRQLIYRALRDEALKLAWEAGTLLQPSAENAASCYLLDVIEQIDFVGPSRPWASAYLAHIRALAPHWHVVGFNGEDATQWAGYLECNLWSYFNLVAANKNLQMTETIVSATNRTPLLLTPHDQMLLTGPVPPPLDAFLTSLEKTSKSTNSSVLWTSVRPFLYHVTNLSRQLSETIAGDYPRLEPLAEGAVLKFLTALTMLQSALALLTERIDAVLDNDVQVVLSSEGMTPDMNLRTTAYVIAFGFAAIALAFYRELEYRDTLDTQAQILDGRGTRERIRLLRAQTRELCLEGAKEFAKGFKRLPRIHYSPTPLQGRVIASWAEFCATEAGEMRMSPETQSVLQVFSEELKLSAYSFSGQQVAGLISRVDVKLGHLLLTGGSNSAHPSTSTFSSSLFTGDAATAVPQVGAFVDLNLELGTRAFSTMESQWLNETTCQGVSFETLRDGLLHTMTRMLVFGKGLADITIGLILFVKPSMLYESVATKTLATVTGLHLSDASIAPGFNHSIACLVTSVGLGTVAASRAGPAATPPIFAMTCAWSFLSLCTCLVTPGVLGPE</sequence>